<dbReference type="InterPro" id="IPR036504">
    <property type="entry name" value="CGI121/TPRKB_sf"/>
</dbReference>
<name>A0A5N3UMD8_MUNRE</name>
<dbReference type="EMBL" id="VCEB01011367">
    <property type="protein sequence ID" value="KAB0337779.1"/>
    <property type="molecule type" value="Genomic_DNA"/>
</dbReference>
<dbReference type="PANTHER" id="PTHR15840">
    <property type="entry name" value="CGI-121 FAMILY MEMBER"/>
    <property type="match status" value="1"/>
</dbReference>
<keyword evidence="4 5" id="KW-0539">Nucleus</keyword>
<proteinExistence type="inferred from homology"/>
<evidence type="ECO:0000313" key="6">
    <source>
        <dbReference type="EMBL" id="KAB0337778.1"/>
    </source>
</evidence>
<evidence type="ECO:0000256" key="5">
    <source>
        <dbReference type="RuleBase" id="RU004398"/>
    </source>
</evidence>
<dbReference type="GO" id="GO:0005829">
    <property type="term" value="C:cytosol"/>
    <property type="evidence" value="ECO:0007669"/>
    <property type="project" value="TreeGrafter"/>
</dbReference>
<keyword evidence="8" id="KW-1185">Reference proteome</keyword>
<dbReference type="SUPFAM" id="SSF143870">
    <property type="entry name" value="PF0523-like"/>
    <property type="match status" value="1"/>
</dbReference>
<organism evidence="6 8">
    <name type="scientific">Muntiacus reevesi</name>
    <name type="common">Reeves' muntjac</name>
    <name type="synonym">Cervus reevesi</name>
    <dbReference type="NCBI Taxonomy" id="9886"/>
    <lineage>
        <taxon>Eukaryota</taxon>
        <taxon>Metazoa</taxon>
        <taxon>Chordata</taxon>
        <taxon>Craniata</taxon>
        <taxon>Vertebrata</taxon>
        <taxon>Euteleostomi</taxon>
        <taxon>Mammalia</taxon>
        <taxon>Eutheria</taxon>
        <taxon>Laurasiatheria</taxon>
        <taxon>Artiodactyla</taxon>
        <taxon>Ruminantia</taxon>
        <taxon>Pecora</taxon>
        <taxon>Cervidae</taxon>
        <taxon>Muntiacinae</taxon>
        <taxon>Muntiacus</taxon>
    </lineage>
</organism>
<evidence type="ECO:0000256" key="2">
    <source>
        <dbReference type="ARBA" id="ARBA00005546"/>
    </source>
</evidence>
<dbReference type="PANTHER" id="PTHR15840:SF10">
    <property type="entry name" value="EKC_KEOPS COMPLEX SUBUNIT TPRKB"/>
    <property type="match status" value="1"/>
</dbReference>
<dbReference type="InterPro" id="IPR013926">
    <property type="entry name" value="CGI121/TPRKB"/>
</dbReference>
<evidence type="ECO:0000256" key="4">
    <source>
        <dbReference type="ARBA" id="ARBA00023242"/>
    </source>
</evidence>
<sequence>MTLLLFTYVKNARDLRKKTPTVTFNPFQILVAANKAVHLSKTGKMKTRTLPTKIIFNLSPNNTNDTSIPTAFIEEGEKHINQEDVISQTESHQKSKRYFLGILLNVTTCRMSTKDVL</sequence>
<dbReference type="GO" id="GO:0002949">
    <property type="term" value="P:tRNA threonylcarbamoyladenosine modification"/>
    <property type="evidence" value="ECO:0007669"/>
    <property type="project" value="TreeGrafter"/>
</dbReference>
<dbReference type="Pfam" id="PF08617">
    <property type="entry name" value="CGI-121"/>
    <property type="match status" value="1"/>
</dbReference>
<dbReference type="GO" id="GO:0000408">
    <property type="term" value="C:EKC/KEOPS complex"/>
    <property type="evidence" value="ECO:0007669"/>
    <property type="project" value="TreeGrafter"/>
</dbReference>
<dbReference type="Gene3D" id="3.30.2380.10">
    <property type="entry name" value="CGI121/TPRKB"/>
    <property type="match status" value="1"/>
</dbReference>
<evidence type="ECO:0000313" key="7">
    <source>
        <dbReference type="EMBL" id="KAB0337779.1"/>
    </source>
</evidence>
<protein>
    <submittedName>
        <fullName evidence="6">Uncharacterized protein</fullName>
    </submittedName>
</protein>
<comment type="subcellular location">
    <subcellularLocation>
        <location evidence="1">Nucleus</location>
    </subcellularLocation>
</comment>
<keyword evidence="3" id="KW-0819">tRNA processing</keyword>
<dbReference type="EMBL" id="VCEB01011368">
    <property type="protein sequence ID" value="KAB0337778.1"/>
    <property type="molecule type" value="Genomic_DNA"/>
</dbReference>
<accession>A0A5N3UMD8</accession>
<evidence type="ECO:0000256" key="3">
    <source>
        <dbReference type="ARBA" id="ARBA00022694"/>
    </source>
</evidence>
<comment type="caution">
    <text evidence="6">The sequence shown here is derived from an EMBL/GenBank/DDBJ whole genome shotgun (WGS) entry which is preliminary data.</text>
</comment>
<evidence type="ECO:0000256" key="1">
    <source>
        <dbReference type="ARBA" id="ARBA00004123"/>
    </source>
</evidence>
<evidence type="ECO:0000313" key="8">
    <source>
        <dbReference type="Proteomes" id="UP000326062"/>
    </source>
</evidence>
<dbReference type="Proteomes" id="UP000326062">
    <property type="component" value="Unassembled WGS sequence"/>
</dbReference>
<gene>
    <name evidence="7" type="ORF">FD755_025475</name>
    <name evidence="6" type="ORF">FD755_025476</name>
</gene>
<reference evidence="6 8" key="1">
    <citation type="submission" date="2019-06" db="EMBL/GenBank/DDBJ databases">
        <title>Discovery of a novel chromosome fission-fusion reversal in muntjac.</title>
        <authorList>
            <person name="Mudd A.B."/>
            <person name="Bredeson J.V."/>
            <person name="Baum R."/>
            <person name="Hockemeyer D."/>
            <person name="Rokhsar D.S."/>
        </authorList>
    </citation>
    <scope>NUCLEOTIDE SEQUENCE [LARGE SCALE GENOMIC DNA]</scope>
    <source>
        <strain evidence="6">UCam_UCB_Mr</strain>
        <tissue evidence="6">Fibroblast cell line</tissue>
    </source>
</reference>
<comment type="similarity">
    <text evidence="2 5">Belongs to the CGI121/TPRKB family.</text>
</comment>
<dbReference type="AlphaFoldDB" id="A0A5N3UMD8"/>
<dbReference type="GO" id="GO:0005634">
    <property type="term" value="C:nucleus"/>
    <property type="evidence" value="ECO:0007669"/>
    <property type="project" value="UniProtKB-SubCell"/>
</dbReference>